<dbReference type="OrthoDB" id="5653724at2"/>
<evidence type="ECO:0000313" key="2">
    <source>
        <dbReference type="Proteomes" id="UP000288012"/>
    </source>
</evidence>
<dbReference type="Proteomes" id="UP000288012">
    <property type="component" value="Unassembled WGS sequence"/>
</dbReference>
<protein>
    <submittedName>
        <fullName evidence="1">Uncharacterized protein</fullName>
    </submittedName>
</protein>
<dbReference type="AlphaFoldDB" id="A0A433JIM3"/>
<proteinExistence type="predicted"/>
<comment type="caution">
    <text evidence="1">The sequence shown here is derived from an EMBL/GenBank/DDBJ whole genome shotgun (WGS) entry which is preliminary data.</text>
</comment>
<reference evidence="1 2" key="1">
    <citation type="submission" date="2018-12" db="EMBL/GenBank/DDBJ databases">
        <title>Legionella sp,whole genome shotgun sequence.</title>
        <authorList>
            <person name="Wu H."/>
        </authorList>
    </citation>
    <scope>NUCLEOTIDE SEQUENCE [LARGE SCALE GENOMIC DNA]</scope>
    <source>
        <strain evidence="2">km714</strain>
    </source>
</reference>
<dbReference type="RefSeq" id="WP_126955024.1">
    <property type="nucleotide sequence ID" value="NZ_RZGR01000021.1"/>
</dbReference>
<evidence type="ECO:0000313" key="1">
    <source>
        <dbReference type="EMBL" id="RUQ85084.1"/>
    </source>
</evidence>
<name>A0A433JIM3_9GAMM</name>
<sequence length="224" mass="25542">MLSHFFQTPAVTAPRVELPTTIFDYQCHTHLKVLQDRMLRFNQALSALKQLDQKIVASLTLGTACWLFPNITFSVIGFCLATHWLGKREAFYSEYMKALADLKDAYAWAMGESKKDMWYKMGSTVIQELILTLGPVLSKDNILKWEKADLQPAIISGQRAKEPSENFKKRLESFAKGEQERSWEFQLYGEQGSPGLLTMFKATVKESVLLAINAVVQNRELKNK</sequence>
<gene>
    <name evidence="1" type="ORF">EKM59_07620</name>
</gene>
<organism evidence="1 2">
    <name type="scientific">Legionella septentrionalis</name>
    <dbReference type="NCBI Taxonomy" id="2498109"/>
    <lineage>
        <taxon>Bacteria</taxon>
        <taxon>Pseudomonadati</taxon>
        <taxon>Pseudomonadota</taxon>
        <taxon>Gammaproteobacteria</taxon>
        <taxon>Legionellales</taxon>
        <taxon>Legionellaceae</taxon>
        <taxon>Legionella</taxon>
    </lineage>
</organism>
<accession>A0A433JIM3</accession>
<dbReference type="EMBL" id="RZGR01000021">
    <property type="protein sequence ID" value="RUQ85084.1"/>
    <property type="molecule type" value="Genomic_DNA"/>
</dbReference>
<keyword evidence="2" id="KW-1185">Reference proteome</keyword>